<evidence type="ECO:0000256" key="5">
    <source>
        <dbReference type="ARBA" id="ARBA00022982"/>
    </source>
</evidence>
<keyword evidence="3" id="KW-0479">Metal-binding</keyword>
<reference evidence="9" key="1">
    <citation type="submission" date="2022-09" db="EMBL/GenBank/DDBJ databases">
        <title>genome sequence of Deinococcus rubellus.</title>
        <authorList>
            <person name="Srinivasan S."/>
        </authorList>
    </citation>
    <scope>NUCLEOTIDE SEQUENCE</scope>
    <source>
        <strain evidence="9">Ant6</strain>
    </source>
</reference>
<keyword evidence="6" id="KW-0408">Iron</keyword>
<dbReference type="InterPro" id="IPR024569">
    <property type="entry name" value="LutB_C"/>
</dbReference>
<dbReference type="InterPro" id="IPR003741">
    <property type="entry name" value="LUD_dom"/>
</dbReference>
<dbReference type="Pfam" id="PF11870">
    <property type="entry name" value="LutB_C"/>
    <property type="match status" value="1"/>
</dbReference>
<dbReference type="PROSITE" id="PS51379">
    <property type="entry name" value="4FE4S_FER_2"/>
    <property type="match status" value="1"/>
</dbReference>
<name>A0ABY5YM50_9DEIO</name>
<organism evidence="9 10">
    <name type="scientific">Deinococcus rubellus</name>
    <dbReference type="NCBI Taxonomy" id="1889240"/>
    <lineage>
        <taxon>Bacteria</taxon>
        <taxon>Thermotogati</taxon>
        <taxon>Deinococcota</taxon>
        <taxon>Deinococci</taxon>
        <taxon>Deinococcales</taxon>
        <taxon>Deinococcaceae</taxon>
        <taxon>Deinococcus</taxon>
    </lineage>
</organism>
<dbReference type="PANTHER" id="PTHR47153">
    <property type="entry name" value="LACTATE UTILIZATION PROTEIN B"/>
    <property type="match status" value="1"/>
</dbReference>
<dbReference type="PROSITE" id="PS00198">
    <property type="entry name" value="4FE4S_FER_1"/>
    <property type="match status" value="1"/>
</dbReference>
<dbReference type="SUPFAM" id="SSF54862">
    <property type="entry name" value="4Fe-4S ferredoxins"/>
    <property type="match status" value="1"/>
</dbReference>
<dbReference type="InterPro" id="IPR017900">
    <property type="entry name" value="4Fe4S_Fe_S_CS"/>
</dbReference>
<dbReference type="Proteomes" id="UP001060261">
    <property type="component" value="Chromosome"/>
</dbReference>
<gene>
    <name evidence="9" type="ORF">N0D28_05945</name>
</gene>
<evidence type="ECO:0000256" key="6">
    <source>
        <dbReference type="ARBA" id="ARBA00023004"/>
    </source>
</evidence>
<evidence type="ECO:0000259" key="8">
    <source>
        <dbReference type="PROSITE" id="PS51379"/>
    </source>
</evidence>
<keyword evidence="10" id="KW-1185">Reference proteome</keyword>
<dbReference type="Pfam" id="PF02589">
    <property type="entry name" value="LUD_dom"/>
    <property type="match status" value="1"/>
</dbReference>
<sequence>MSAGGIRPSRPFPDAARDTLQDAQMRRNLRHATTTIREKRLRAVAELPDWEAIRTHGAALKDAALADLAEHLLTLEAAVKRRGGQVHWARDAEEARRIVADLAAAHGAQEIIKVKSISTDEIELNAALEARGIRAIETDLAELIVQLAGDTPSHILVPAIHKNRAEIRDLFRRELGADLQTDEPKELAEAARLYLREKFLSTKVAVSGGNFALADTGTVCIVESEGNGRMCLTLPDVLITVMGIEKVLPRWADIAPFMQLLPRSSTAERMNPYTSFWSGVTPGDGPQEFHLVLLDNGRTDVLADQVGRETLRCIRCSACLNVCPVYERAGGHAYGSVYPGPIGAILTPQLLHLEDENANSLPWASSLCGACYDACPVKINIPEILIYLRGQITTHKAPSVESIAMKTAAWIFNEPFRFEGALKLARVGQGPLVQHGAIHALPGLLGGWTSSRNLPAFPARSFRELWREEGRNDE</sequence>
<dbReference type="InterPro" id="IPR004452">
    <property type="entry name" value="LutB/LldF"/>
</dbReference>
<evidence type="ECO:0000256" key="3">
    <source>
        <dbReference type="ARBA" id="ARBA00022723"/>
    </source>
</evidence>
<evidence type="ECO:0000313" key="9">
    <source>
        <dbReference type="EMBL" id="UWX65196.1"/>
    </source>
</evidence>
<keyword evidence="4" id="KW-0677">Repeat</keyword>
<accession>A0ABY5YM50</accession>
<evidence type="ECO:0000256" key="1">
    <source>
        <dbReference type="ARBA" id="ARBA00022448"/>
    </source>
</evidence>
<dbReference type="InterPro" id="IPR024185">
    <property type="entry name" value="FTHF_cligase-like_sf"/>
</dbReference>
<keyword evidence="7" id="KW-0411">Iron-sulfur</keyword>
<dbReference type="RefSeq" id="WP_260561452.1">
    <property type="nucleotide sequence ID" value="NZ_BAABEC010000192.1"/>
</dbReference>
<dbReference type="Pfam" id="PF13183">
    <property type="entry name" value="Fer4_8"/>
    <property type="match status" value="1"/>
</dbReference>
<protein>
    <submittedName>
        <fullName evidence="9">Lactate utilization protein</fullName>
    </submittedName>
</protein>
<dbReference type="PANTHER" id="PTHR47153:SF2">
    <property type="entry name" value="LACTATE UTILIZATION PROTEIN B"/>
    <property type="match status" value="1"/>
</dbReference>
<dbReference type="SUPFAM" id="SSF100950">
    <property type="entry name" value="NagB/RpiA/CoA transferase-like"/>
    <property type="match status" value="1"/>
</dbReference>
<evidence type="ECO:0000256" key="4">
    <source>
        <dbReference type="ARBA" id="ARBA00022737"/>
    </source>
</evidence>
<evidence type="ECO:0000256" key="7">
    <source>
        <dbReference type="ARBA" id="ARBA00023014"/>
    </source>
</evidence>
<dbReference type="InterPro" id="IPR017896">
    <property type="entry name" value="4Fe4S_Fe-S-bd"/>
</dbReference>
<dbReference type="EMBL" id="CP104213">
    <property type="protein sequence ID" value="UWX65196.1"/>
    <property type="molecule type" value="Genomic_DNA"/>
</dbReference>
<proteinExistence type="predicted"/>
<evidence type="ECO:0000313" key="10">
    <source>
        <dbReference type="Proteomes" id="UP001060261"/>
    </source>
</evidence>
<dbReference type="InterPro" id="IPR009051">
    <property type="entry name" value="Helical_ferredxn"/>
</dbReference>
<evidence type="ECO:0000256" key="2">
    <source>
        <dbReference type="ARBA" id="ARBA00022485"/>
    </source>
</evidence>
<dbReference type="InterPro" id="IPR037171">
    <property type="entry name" value="NagB/RpiA_transferase-like"/>
</dbReference>
<feature type="domain" description="4Fe-4S ferredoxin-type" evidence="8">
    <location>
        <begin position="304"/>
        <end position="325"/>
    </location>
</feature>
<keyword evidence="2" id="KW-0004">4Fe-4S</keyword>
<dbReference type="Gene3D" id="1.10.1060.10">
    <property type="entry name" value="Alpha-helical ferredoxin"/>
    <property type="match status" value="1"/>
</dbReference>
<keyword evidence="1" id="KW-0813">Transport</keyword>
<keyword evidence="5" id="KW-0249">Electron transport</keyword>
<dbReference type="Gene3D" id="3.40.50.10420">
    <property type="entry name" value="NagB/RpiA/CoA transferase-like"/>
    <property type="match status" value="1"/>
</dbReference>